<dbReference type="Gene3D" id="3.20.20.370">
    <property type="entry name" value="Glycoside hydrolase/deacetylase"/>
    <property type="match status" value="1"/>
</dbReference>
<dbReference type="InterPro" id="IPR006879">
    <property type="entry name" value="YdjC-like"/>
</dbReference>
<dbReference type="PROSITE" id="PS51257">
    <property type="entry name" value="PROKAR_LIPOPROTEIN"/>
    <property type="match status" value="1"/>
</dbReference>
<proteinExistence type="predicted"/>
<evidence type="ECO:0000256" key="2">
    <source>
        <dbReference type="ARBA" id="ARBA00022723"/>
    </source>
</evidence>
<evidence type="ECO:0000256" key="1">
    <source>
        <dbReference type="ARBA" id="ARBA00001946"/>
    </source>
</evidence>
<name>A0A1F6GUT7_9PROT</name>
<dbReference type="PANTHER" id="PTHR31609:SF1">
    <property type="entry name" value="CARBOHYDRATE DEACETYLASE"/>
    <property type="match status" value="1"/>
</dbReference>
<dbReference type="InterPro" id="IPR011330">
    <property type="entry name" value="Glyco_hydro/deAcase_b/a-brl"/>
</dbReference>
<dbReference type="PANTHER" id="PTHR31609">
    <property type="entry name" value="YDJC DEACETYLASE FAMILY MEMBER"/>
    <property type="match status" value="1"/>
</dbReference>
<comment type="cofactor">
    <cofactor evidence="1">
        <name>Mg(2+)</name>
        <dbReference type="ChEBI" id="CHEBI:18420"/>
    </cofactor>
</comment>
<evidence type="ECO:0000313" key="7">
    <source>
        <dbReference type="Proteomes" id="UP000177583"/>
    </source>
</evidence>
<keyword evidence="2" id="KW-0479">Metal-binding</keyword>
<reference evidence="6 7" key="1">
    <citation type="journal article" date="2016" name="Nat. Commun.">
        <title>Thousands of microbial genomes shed light on interconnected biogeochemical processes in an aquifer system.</title>
        <authorList>
            <person name="Anantharaman K."/>
            <person name="Brown C.T."/>
            <person name="Hug L.A."/>
            <person name="Sharon I."/>
            <person name="Castelle C.J."/>
            <person name="Probst A.J."/>
            <person name="Thomas B.C."/>
            <person name="Singh A."/>
            <person name="Wilkins M.J."/>
            <person name="Karaoz U."/>
            <person name="Brodie E.L."/>
            <person name="Williams K.H."/>
            <person name="Hubbard S.S."/>
            <person name="Banfield J.F."/>
        </authorList>
    </citation>
    <scope>NUCLEOTIDE SEQUENCE [LARGE SCALE GENOMIC DNA]</scope>
</reference>
<sequence>MKLLVINADDFGQSRGTNQAILEAHLQGVLSSTSCMANMPAIEEAAKLWKQNPTLGVGAHVSLNVGRPVLPPSTVPLLVNSQGLFHGSYLQHLRLSSDPTYLEQAAREIEAQILKLKALGFFLDHLNGQSHIQMIPGLYQLFYKAALRHGLWLRNSQERLWGHPRPAPKNFLKNLLINHLGSYCQKTQESEFLGIRQSGVMDKKALLFYLANLKGDKVELLSHPAQGEPDAGYPLQPFVSAWITHPGRLIEKEALLASEVKSGLKASGRKLCTFAEMAIL</sequence>
<dbReference type="EMBL" id="MFNF01000028">
    <property type="protein sequence ID" value="OGH01819.1"/>
    <property type="molecule type" value="Genomic_DNA"/>
</dbReference>
<keyword evidence="4" id="KW-0460">Magnesium</keyword>
<dbReference type="GO" id="GO:0005975">
    <property type="term" value="P:carbohydrate metabolic process"/>
    <property type="evidence" value="ECO:0007669"/>
    <property type="project" value="InterPro"/>
</dbReference>
<protein>
    <recommendedName>
        <fullName evidence="8">ChbG/HpnK family deacetylase</fullName>
    </recommendedName>
</protein>
<dbReference type="Pfam" id="PF04794">
    <property type="entry name" value="YdjC"/>
    <property type="match status" value="1"/>
</dbReference>
<dbReference type="Proteomes" id="UP000177583">
    <property type="component" value="Unassembled WGS sequence"/>
</dbReference>
<dbReference type="GO" id="GO:0046872">
    <property type="term" value="F:metal ion binding"/>
    <property type="evidence" value="ECO:0007669"/>
    <property type="project" value="UniProtKB-KW"/>
</dbReference>
<keyword evidence="5" id="KW-0119">Carbohydrate metabolism</keyword>
<evidence type="ECO:0000313" key="6">
    <source>
        <dbReference type="EMBL" id="OGH01819.1"/>
    </source>
</evidence>
<keyword evidence="3" id="KW-0378">Hydrolase</keyword>
<organism evidence="6 7">
    <name type="scientific">Candidatus Lambdaproteobacteria bacterium RIFOXYD2_FULL_56_26</name>
    <dbReference type="NCBI Taxonomy" id="1817773"/>
    <lineage>
        <taxon>Bacteria</taxon>
        <taxon>Pseudomonadati</taxon>
        <taxon>Pseudomonadota</taxon>
        <taxon>Candidatus Lambdaproteobacteria</taxon>
    </lineage>
</organism>
<dbReference type="GO" id="GO:0016787">
    <property type="term" value="F:hydrolase activity"/>
    <property type="evidence" value="ECO:0007669"/>
    <property type="project" value="UniProtKB-KW"/>
</dbReference>
<evidence type="ECO:0008006" key="8">
    <source>
        <dbReference type="Google" id="ProtNLM"/>
    </source>
</evidence>
<dbReference type="AlphaFoldDB" id="A0A1F6GUT7"/>
<evidence type="ECO:0000256" key="4">
    <source>
        <dbReference type="ARBA" id="ARBA00022842"/>
    </source>
</evidence>
<comment type="caution">
    <text evidence="6">The sequence shown here is derived from an EMBL/GenBank/DDBJ whole genome shotgun (WGS) entry which is preliminary data.</text>
</comment>
<evidence type="ECO:0000256" key="5">
    <source>
        <dbReference type="ARBA" id="ARBA00023277"/>
    </source>
</evidence>
<dbReference type="GO" id="GO:0019213">
    <property type="term" value="F:deacetylase activity"/>
    <property type="evidence" value="ECO:0007669"/>
    <property type="project" value="TreeGrafter"/>
</dbReference>
<dbReference type="SUPFAM" id="SSF88713">
    <property type="entry name" value="Glycoside hydrolase/deacetylase"/>
    <property type="match status" value="1"/>
</dbReference>
<accession>A0A1F6GUT7</accession>
<evidence type="ECO:0000256" key="3">
    <source>
        <dbReference type="ARBA" id="ARBA00022801"/>
    </source>
</evidence>
<gene>
    <name evidence="6" type="ORF">A2557_01890</name>
</gene>